<name>A0A6G3ZTN0_9BACL</name>
<protein>
    <submittedName>
        <fullName evidence="2">Transglutaminase family protein</fullName>
    </submittedName>
</protein>
<evidence type="ECO:0000313" key="2">
    <source>
        <dbReference type="EMBL" id="NEW04949.1"/>
    </source>
</evidence>
<dbReference type="InterPro" id="IPR038765">
    <property type="entry name" value="Papain-like_cys_pep_sf"/>
</dbReference>
<sequence>MKLTAESDVRSHYLLETEEVDYSHPLIMEKAEDLYLQSANEVDFVRRTYSFVRDHISHSWDIQSSRVTCKASEALLYKEGICYAKSNLLSALLRYKGIPTGFCYQRLTLGDTPDTGYCIHALNAVYIQAMDRWVRLDARGNKAGVDAQFSMDSKKLAFPVREYYEEIDYPVIYVNPCPETIAVLKEQTDCLNMCLNHLPTHLKGAATFEAQ</sequence>
<accession>A0A6G3ZTN0</accession>
<dbReference type="Pfam" id="PF01841">
    <property type="entry name" value="Transglut_core"/>
    <property type="match status" value="1"/>
</dbReference>
<dbReference type="Gene3D" id="3.10.620.30">
    <property type="match status" value="1"/>
</dbReference>
<dbReference type="AlphaFoldDB" id="A0A6G3ZTN0"/>
<comment type="caution">
    <text evidence="2">The sequence shown here is derived from an EMBL/GenBank/DDBJ whole genome shotgun (WGS) entry which is preliminary data.</text>
</comment>
<organism evidence="2">
    <name type="scientific">Paenibacillus sp. SYP-B3998</name>
    <dbReference type="NCBI Taxonomy" id="2678564"/>
    <lineage>
        <taxon>Bacteria</taxon>
        <taxon>Bacillati</taxon>
        <taxon>Bacillota</taxon>
        <taxon>Bacilli</taxon>
        <taxon>Bacillales</taxon>
        <taxon>Paenibacillaceae</taxon>
        <taxon>Paenibacillus</taxon>
    </lineage>
</organism>
<gene>
    <name evidence="2" type="ORF">GK047_02815</name>
</gene>
<dbReference type="SUPFAM" id="SSF54001">
    <property type="entry name" value="Cysteine proteinases"/>
    <property type="match status" value="1"/>
</dbReference>
<dbReference type="InterPro" id="IPR002931">
    <property type="entry name" value="Transglutaminase-like"/>
</dbReference>
<dbReference type="PANTHER" id="PTHR33490:SF3">
    <property type="entry name" value="CONSERVED INTEGRAL MEMBRANE PROTEIN"/>
    <property type="match status" value="1"/>
</dbReference>
<evidence type="ECO:0000259" key="1">
    <source>
        <dbReference type="Pfam" id="PF01841"/>
    </source>
</evidence>
<dbReference type="PANTHER" id="PTHR33490">
    <property type="entry name" value="BLR5614 PROTEIN-RELATED"/>
    <property type="match status" value="1"/>
</dbReference>
<dbReference type="RefSeq" id="WP_163940843.1">
    <property type="nucleotide sequence ID" value="NZ_JAAIKC010000001.1"/>
</dbReference>
<reference evidence="2" key="1">
    <citation type="submission" date="2020-02" db="EMBL/GenBank/DDBJ databases">
        <authorList>
            <person name="Shen X.-R."/>
            <person name="Zhang Y.-X."/>
        </authorList>
    </citation>
    <scope>NUCLEOTIDE SEQUENCE</scope>
    <source>
        <strain evidence="2">SYP-B3998</strain>
    </source>
</reference>
<proteinExistence type="predicted"/>
<dbReference type="EMBL" id="JAAIKC010000001">
    <property type="protein sequence ID" value="NEW04949.1"/>
    <property type="molecule type" value="Genomic_DNA"/>
</dbReference>
<feature type="domain" description="Transglutaminase-like" evidence="1">
    <location>
        <begin position="37"/>
        <end position="138"/>
    </location>
</feature>